<evidence type="ECO:0000256" key="2">
    <source>
        <dbReference type="ARBA" id="ARBA00022475"/>
    </source>
</evidence>
<dbReference type="Proteomes" id="UP000216311">
    <property type="component" value="Unassembled WGS sequence"/>
</dbReference>
<protein>
    <submittedName>
        <fullName evidence="7">Ribonuclease BN</fullName>
    </submittedName>
</protein>
<dbReference type="InterPro" id="IPR017039">
    <property type="entry name" value="Virul_fac_BrkB"/>
</dbReference>
<feature type="transmembrane region" description="Helical" evidence="6">
    <location>
        <begin position="154"/>
        <end position="175"/>
    </location>
</feature>
<reference evidence="7 8" key="1">
    <citation type="submission" date="2017-07" db="EMBL/GenBank/DDBJ databases">
        <title>Draft whole genome sequences of clinical Proprionibacteriaceae strains.</title>
        <authorList>
            <person name="Bernier A.-M."/>
            <person name="Bernard K."/>
            <person name="Domingo M.-C."/>
        </authorList>
    </citation>
    <scope>NUCLEOTIDE SEQUENCE [LARGE SCALE GENOMIC DNA]</scope>
    <source>
        <strain evidence="7 8">NML 130396</strain>
    </source>
</reference>
<dbReference type="AlphaFoldDB" id="A0A255H676"/>
<dbReference type="Pfam" id="PF03631">
    <property type="entry name" value="Virul_fac_BrkB"/>
    <property type="match status" value="1"/>
</dbReference>
<accession>A0A255H676</accession>
<keyword evidence="2" id="KW-1003">Cell membrane</keyword>
<keyword evidence="8" id="KW-1185">Reference proteome</keyword>
<gene>
    <name evidence="7" type="ORF">CGZ93_08515</name>
</gene>
<name>A0A255H676_9ACTN</name>
<proteinExistence type="predicted"/>
<feature type="transmembrane region" description="Helical" evidence="6">
    <location>
        <begin position="44"/>
        <end position="67"/>
    </location>
</feature>
<feature type="transmembrane region" description="Helical" evidence="6">
    <location>
        <begin position="267"/>
        <end position="287"/>
    </location>
</feature>
<dbReference type="PANTHER" id="PTHR30213:SF0">
    <property type="entry name" value="UPF0761 MEMBRANE PROTEIN YIHY"/>
    <property type="match status" value="1"/>
</dbReference>
<dbReference type="EMBL" id="NMVQ01000012">
    <property type="protein sequence ID" value="OYO22204.1"/>
    <property type="molecule type" value="Genomic_DNA"/>
</dbReference>
<feature type="transmembrane region" description="Helical" evidence="6">
    <location>
        <begin position="114"/>
        <end position="142"/>
    </location>
</feature>
<evidence type="ECO:0000256" key="5">
    <source>
        <dbReference type="ARBA" id="ARBA00023136"/>
    </source>
</evidence>
<dbReference type="GO" id="GO:0005886">
    <property type="term" value="C:plasma membrane"/>
    <property type="evidence" value="ECO:0007669"/>
    <property type="project" value="UniProtKB-SubCell"/>
</dbReference>
<feature type="transmembrane region" description="Helical" evidence="6">
    <location>
        <begin position="226"/>
        <end position="247"/>
    </location>
</feature>
<dbReference type="PANTHER" id="PTHR30213">
    <property type="entry name" value="INNER MEMBRANE PROTEIN YHJD"/>
    <property type="match status" value="1"/>
</dbReference>
<organism evidence="7 8">
    <name type="scientific">Enemella dayhoffiae</name>
    <dbReference type="NCBI Taxonomy" id="2016507"/>
    <lineage>
        <taxon>Bacteria</taxon>
        <taxon>Bacillati</taxon>
        <taxon>Actinomycetota</taxon>
        <taxon>Actinomycetes</taxon>
        <taxon>Propionibacteriales</taxon>
        <taxon>Propionibacteriaceae</taxon>
        <taxon>Enemella</taxon>
    </lineage>
</organism>
<evidence type="ECO:0000256" key="4">
    <source>
        <dbReference type="ARBA" id="ARBA00022989"/>
    </source>
</evidence>
<dbReference type="OrthoDB" id="3209118at2"/>
<comment type="caution">
    <text evidence="7">The sequence shown here is derived from an EMBL/GenBank/DDBJ whole genome shotgun (WGS) entry which is preliminary data.</text>
</comment>
<evidence type="ECO:0000256" key="3">
    <source>
        <dbReference type="ARBA" id="ARBA00022692"/>
    </source>
</evidence>
<comment type="subcellular location">
    <subcellularLocation>
        <location evidence="1">Cell membrane</location>
        <topology evidence="1">Multi-pass membrane protein</topology>
    </subcellularLocation>
</comment>
<keyword evidence="5 6" id="KW-0472">Membrane</keyword>
<keyword evidence="4 6" id="KW-1133">Transmembrane helix</keyword>
<feature type="transmembrane region" description="Helical" evidence="6">
    <location>
        <begin position="195"/>
        <end position="214"/>
    </location>
</feature>
<evidence type="ECO:0000313" key="8">
    <source>
        <dbReference type="Proteomes" id="UP000216311"/>
    </source>
</evidence>
<keyword evidence="3 6" id="KW-0812">Transmembrane</keyword>
<evidence type="ECO:0000256" key="1">
    <source>
        <dbReference type="ARBA" id="ARBA00004651"/>
    </source>
</evidence>
<dbReference type="PIRSF" id="PIRSF035875">
    <property type="entry name" value="RNase_BN"/>
    <property type="match status" value="1"/>
</dbReference>
<evidence type="ECO:0000256" key="6">
    <source>
        <dbReference type="SAM" id="Phobius"/>
    </source>
</evidence>
<evidence type="ECO:0000313" key="7">
    <source>
        <dbReference type="EMBL" id="OYO22204.1"/>
    </source>
</evidence>
<sequence length="316" mass="33603">MPDPIAKSQGTTGAAGRARALGRIMWHTLTACVRYRVTGLAAEVAFFALLSLPPLIFGLAGSVGVIASRFPVTTVEGFRDQILHYAARFITPDAVNEVLAPTLDEVLFSPRFEIVSLGFLIALWSGSRAMAVFVDTITIMYGLAGERGIIRTRVLSFGVYVAFLVGGAIILPLVVAGPRVVDRLLPDVVAWLGRAYWPIVLGVSVLVLCSLLHLATPVRNRWRAHLPGAVLTVLAWVVGSWALRWGLLVLAGTASIFGPLAAPITLLAWLYLVAFAVLVGGALNAAIAKVAPRFAGITAEQANHVLDRPAKASDSP</sequence>